<sequence>MANSFKKLLSWGFDILWLSIINGEAPDLYDQMSMGPDVEPLEASFASLNLESHNPMEETDLDDTIDYEPPLALNPEQFGDSLNNEDDSEEMFVDKCDGNSVSGSDETNATDEESLPEISDIDSIDDRDFDDDQDSEDGSLFDNLLDEVDLLQIHDIKGFNDENDLDCFQVLNETQDDELQSSGDNTEIIQTTQLTTDETSEAAQTSLLEDLGFIQYKPPSLLTRHPPPATGRDDDLVNIRKVLDDILIKSEHSDESCVRFNKILFGPDNKIGNILLKLIAQNKKYKVFLPELPLLHLRKSKINTVCSAYSKAGILHILKYMRDDDYKEWKKLISDDHIEQATRYIKRLSLAFHIAFMCRYLQTLDSDESNRIGKLLASGKMPETEFESGYDAFIEAGCKENATFCLHKEMMDHFDEIAAIALAERLGGEDGYCLLLSAVKNSLPLAFLNGALSYAAYCVNVLYNHFVSGPFYQNMKCSLFTTPHKGSIVNIALDAQREMDHKDVIKSFRSGSTMSSILPRMSLIDTLNQATYCSKRSLVMSDAGQDDQKVDERKILGISLNKTDVTYITRIATLILRQDGLSIKQDEIPYNVYSNPKSQLPISILDRHTVDVGKYLIQKYLCTSGLFQCSKNDTPSMQDLTGPKQLLQKVKSSKGVTIKRISSANTDCKIRERTN</sequence>
<dbReference type="Proteomes" id="UP000683360">
    <property type="component" value="Unassembled WGS sequence"/>
</dbReference>
<feature type="compositionally biased region" description="Acidic residues" evidence="1">
    <location>
        <begin position="108"/>
        <end position="138"/>
    </location>
</feature>
<evidence type="ECO:0000313" key="3">
    <source>
        <dbReference type="EMBL" id="CAG2200029.1"/>
    </source>
</evidence>
<accession>A0A8S3R4Y5</accession>
<protein>
    <submittedName>
        <fullName evidence="3">Uncharacterized protein</fullName>
    </submittedName>
</protein>
<evidence type="ECO:0000256" key="2">
    <source>
        <dbReference type="SAM" id="SignalP"/>
    </source>
</evidence>
<dbReference type="AlphaFoldDB" id="A0A8S3R4Y5"/>
<dbReference type="OrthoDB" id="6151623at2759"/>
<organism evidence="3 4">
    <name type="scientific">Mytilus edulis</name>
    <name type="common">Blue mussel</name>
    <dbReference type="NCBI Taxonomy" id="6550"/>
    <lineage>
        <taxon>Eukaryota</taxon>
        <taxon>Metazoa</taxon>
        <taxon>Spiralia</taxon>
        <taxon>Lophotrochozoa</taxon>
        <taxon>Mollusca</taxon>
        <taxon>Bivalvia</taxon>
        <taxon>Autobranchia</taxon>
        <taxon>Pteriomorphia</taxon>
        <taxon>Mytilida</taxon>
        <taxon>Mytiloidea</taxon>
        <taxon>Mytilidae</taxon>
        <taxon>Mytilinae</taxon>
        <taxon>Mytilus</taxon>
    </lineage>
</organism>
<evidence type="ECO:0000256" key="1">
    <source>
        <dbReference type="SAM" id="MobiDB-lite"/>
    </source>
</evidence>
<keyword evidence="4" id="KW-1185">Reference proteome</keyword>
<dbReference type="EMBL" id="CAJPWZ010000730">
    <property type="protein sequence ID" value="CAG2200029.1"/>
    <property type="molecule type" value="Genomic_DNA"/>
</dbReference>
<comment type="caution">
    <text evidence="3">The sequence shown here is derived from an EMBL/GenBank/DDBJ whole genome shotgun (WGS) entry which is preliminary data.</text>
</comment>
<proteinExistence type="predicted"/>
<keyword evidence="2" id="KW-0732">Signal</keyword>
<feature type="region of interest" description="Disordered" evidence="1">
    <location>
        <begin position="66"/>
        <end position="85"/>
    </location>
</feature>
<gene>
    <name evidence="3" type="ORF">MEDL_14690</name>
</gene>
<reference evidence="3" key="1">
    <citation type="submission" date="2021-03" db="EMBL/GenBank/DDBJ databases">
        <authorList>
            <person name="Bekaert M."/>
        </authorList>
    </citation>
    <scope>NUCLEOTIDE SEQUENCE</scope>
</reference>
<name>A0A8S3R4Y5_MYTED</name>
<feature type="chain" id="PRO_5035848156" evidence="2">
    <location>
        <begin position="24"/>
        <end position="675"/>
    </location>
</feature>
<feature type="region of interest" description="Disordered" evidence="1">
    <location>
        <begin position="93"/>
        <end position="138"/>
    </location>
</feature>
<evidence type="ECO:0000313" key="4">
    <source>
        <dbReference type="Proteomes" id="UP000683360"/>
    </source>
</evidence>
<feature type="signal peptide" evidence="2">
    <location>
        <begin position="1"/>
        <end position="23"/>
    </location>
</feature>